<name>A0A9J6APJ8_SOLCO</name>
<dbReference type="EMBL" id="JACXVP010000002">
    <property type="protein sequence ID" value="KAG5626257.1"/>
    <property type="molecule type" value="Genomic_DNA"/>
</dbReference>
<dbReference type="OrthoDB" id="1247373at2759"/>
<evidence type="ECO:0000313" key="3">
    <source>
        <dbReference type="EMBL" id="KAG5626257.1"/>
    </source>
</evidence>
<feature type="compositionally biased region" description="Basic and acidic residues" evidence="1">
    <location>
        <begin position="614"/>
        <end position="628"/>
    </location>
</feature>
<feature type="region of interest" description="Disordered" evidence="1">
    <location>
        <begin position="311"/>
        <end position="330"/>
    </location>
</feature>
<comment type="caution">
    <text evidence="3">The sequence shown here is derived from an EMBL/GenBank/DDBJ whole genome shotgun (WGS) entry which is preliminary data.</text>
</comment>
<dbReference type="AlphaFoldDB" id="A0A9J6APJ8"/>
<evidence type="ECO:0000259" key="2">
    <source>
        <dbReference type="Pfam" id="PF11926"/>
    </source>
</evidence>
<feature type="compositionally biased region" description="Polar residues" evidence="1">
    <location>
        <begin position="646"/>
        <end position="656"/>
    </location>
</feature>
<gene>
    <name evidence="3" type="ORF">H5410_011475</name>
</gene>
<evidence type="ECO:0000256" key="1">
    <source>
        <dbReference type="SAM" id="MobiDB-lite"/>
    </source>
</evidence>
<reference evidence="3 4" key="1">
    <citation type="submission" date="2020-09" db="EMBL/GenBank/DDBJ databases">
        <title>De no assembly of potato wild relative species, Solanum commersonii.</title>
        <authorList>
            <person name="Cho K."/>
        </authorList>
    </citation>
    <scope>NUCLEOTIDE SEQUENCE [LARGE SCALE GENOMIC DNA]</scope>
    <source>
        <strain evidence="3">LZ3.2</strain>
        <tissue evidence="3">Leaf</tissue>
    </source>
</reference>
<evidence type="ECO:0000313" key="4">
    <source>
        <dbReference type="Proteomes" id="UP000824120"/>
    </source>
</evidence>
<dbReference type="PANTHER" id="PTHR45089:SF55">
    <property type="entry name" value="DUF3444 DOMAIN-CONTAINING PROTEIN"/>
    <property type="match status" value="1"/>
</dbReference>
<dbReference type="PANTHER" id="PTHR45089">
    <property type="entry name" value="DNAJ HEAT SHOCK AMINO-TERMINAL DOMAIN PROTEIN-RELATED"/>
    <property type="match status" value="1"/>
</dbReference>
<dbReference type="InterPro" id="IPR024593">
    <property type="entry name" value="DUF3444"/>
</dbReference>
<sequence>MSCLQFSLEVEISPPVHVMGADNKILFCYCRWGWTEKVLPDGTTLYVGGITRQVTVKTRIKYNDFVNTVFDRLGIVDPSDKILQFTAKFCKSTLIDLRDQKDVNAMLQFNDGYADVYVSSFVKEPYSRPASGNGKNVELPVVSESKPNTTHVRDGENDLATPLKKARCIQSAGDSLERLNQNGADLPEGDVQNNSSKIGIFNKQASKPPSDDGNVIVISDSEPDTTPDITHLVNKQASIPPSFGTYYVNPKELYKFPYQIPSFKMTGNERKGVPIGSFELNPYALPLNPNDIWYPGKVKETGNSRPVENVLSAVPSGSRDKSRTSEHASTSLMTGNLNGVHAANGEFPMSTDLELKLWFGETQKFLVFKIVTLLCGHIHYFMMGIEDKTLLCFCHWGKRNKVLPDGSISYGGGITDQVVAKTGVKYDDFVIAVFDRLGIEPSDKMLLFTVKFDRSELIRLRDQEGIDTLLQFNDDYAHVYASSLEKEPDSRPPSDTTPVGDDLNGNKCGVLSKTAVGKLPPHQDNQEPVVGQNNIQNDSNALFHHRNYHRYKQLTSSGIQEMFWRKCDTCNTWYMSDRNDVNRALRCKTCTTFDLGSQGAACRPKQSQPGGQDKPLESKLNKPLEQRELPNQGISRMTGGSAGFPPTQTGSQQVAATTKVDCKSRKRYRKQIAESSESDDTSISVDSEDLEREMDRIPLLDKLFRNKVLPDGSTSYVGGITRQVIAKTGIKYNDFVNAGFDRLCIDPSDKILHFIVKFDRSQLIQLSDQEDVNTLLQFNDGFAHVYASSFEMEPYSRLPSAESDQSAGDSKPPQKEVVDADDQNHASVTMLWINSMKRLNQNGAGLSEGNVSRSPTGGTEKVELIVDSDSESYTSSDSDPPEIMYYYPNTEFSDFDKHKTENCFAVDQIWAVYDTLDFMPRFYAHIRKVSGPEFNIKLRWLEPHPEEDQREECAWIRADLPVGLCVMGARGMHIVYPRKGETWALFKDWDIRWSSDPENHRNYKYEIVEILSDYVGDVGIQVGYLDKMTEFLCLFQRTK</sequence>
<dbReference type="Pfam" id="PF11926">
    <property type="entry name" value="DUF3444"/>
    <property type="match status" value="2"/>
</dbReference>
<proteinExistence type="predicted"/>
<feature type="region of interest" description="Disordered" evidence="1">
    <location>
        <begin position="598"/>
        <end position="658"/>
    </location>
</feature>
<feature type="region of interest" description="Disordered" evidence="1">
    <location>
        <begin position="483"/>
        <end position="505"/>
    </location>
</feature>
<feature type="domain" description="DUF3444" evidence="2">
    <location>
        <begin position="969"/>
        <end position="1038"/>
    </location>
</feature>
<accession>A0A9J6APJ8</accession>
<organism evidence="3 4">
    <name type="scientific">Solanum commersonii</name>
    <name type="common">Commerson's wild potato</name>
    <name type="synonym">Commerson's nightshade</name>
    <dbReference type="NCBI Taxonomy" id="4109"/>
    <lineage>
        <taxon>Eukaryota</taxon>
        <taxon>Viridiplantae</taxon>
        <taxon>Streptophyta</taxon>
        <taxon>Embryophyta</taxon>
        <taxon>Tracheophyta</taxon>
        <taxon>Spermatophyta</taxon>
        <taxon>Magnoliopsida</taxon>
        <taxon>eudicotyledons</taxon>
        <taxon>Gunneridae</taxon>
        <taxon>Pentapetalae</taxon>
        <taxon>asterids</taxon>
        <taxon>lamiids</taxon>
        <taxon>Solanales</taxon>
        <taxon>Solanaceae</taxon>
        <taxon>Solanoideae</taxon>
        <taxon>Solaneae</taxon>
        <taxon>Solanum</taxon>
    </lineage>
</organism>
<keyword evidence="4" id="KW-1185">Reference proteome</keyword>
<protein>
    <recommendedName>
        <fullName evidence="2">DUF3444 domain-containing protein</fullName>
    </recommendedName>
</protein>
<dbReference type="Proteomes" id="UP000824120">
    <property type="component" value="Chromosome 2"/>
</dbReference>
<feature type="region of interest" description="Disordered" evidence="1">
    <location>
        <begin position="797"/>
        <end position="820"/>
    </location>
</feature>
<feature type="domain" description="DUF3444" evidence="2">
    <location>
        <begin position="885"/>
        <end position="963"/>
    </location>
</feature>